<dbReference type="Proteomes" id="UP000008495">
    <property type="component" value="Unassembled WGS sequence"/>
</dbReference>
<dbReference type="STRING" id="100225.SAMN05421595_1840"/>
<dbReference type="Gene3D" id="2.160.10.10">
    <property type="entry name" value="Hexapeptide repeat proteins"/>
    <property type="match status" value="1"/>
</dbReference>
<feature type="region of interest" description="Disordered" evidence="1">
    <location>
        <begin position="1"/>
        <end position="21"/>
    </location>
</feature>
<sequence length="191" mass="20750">MLIPRLRPGSHDSLGRRKSPSIREARDEARTLLRADWPKNPFPMQRITLLIWRSGQALCGRPGIPAFLLRRIVRVGDILWIRGLLGAELPSQVVCGPGVRIPHAARGVILHPSCVLGSNLVLYHHVTVGMTNTLPAPRVEDDVLIGTGARVLGPITVASRTKIGANAVVVRNTLPGHTYVGVPAAPVRHDR</sequence>
<reference evidence="2 3" key="1">
    <citation type="submission" date="2012-08" db="EMBL/GenBank/DDBJ databases">
        <title>Whole genome shotgun sequence of Austwickia chelonae NBRC 105200.</title>
        <authorList>
            <person name="Yoshida I."/>
            <person name="Hosoyama A."/>
            <person name="Tsuchikane K."/>
            <person name="Katsumata H."/>
            <person name="Ando Y."/>
            <person name="Ohji S."/>
            <person name="Hamada M."/>
            <person name="Tamura T."/>
            <person name="Yamazoe A."/>
            <person name="Yamazaki S."/>
            <person name="Fujita N."/>
        </authorList>
    </citation>
    <scope>NUCLEOTIDE SEQUENCE [LARGE SCALE GENOMIC DNA]</scope>
    <source>
        <strain evidence="2 3">NBRC 105200</strain>
    </source>
</reference>
<evidence type="ECO:0000256" key="1">
    <source>
        <dbReference type="SAM" id="MobiDB-lite"/>
    </source>
</evidence>
<organism evidence="2 3">
    <name type="scientific">Austwickia chelonae NBRC 105200</name>
    <dbReference type="NCBI Taxonomy" id="1184607"/>
    <lineage>
        <taxon>Bacteria</taxon>
        <taxon>Bacillati</taxon>
        <taxon>Actinomycetota</taxon>
        <taxon>Actinomycetes</taxon>
        <taxon>Micrococcales</taxon>
        <taxon>Dermatophilaceae</taxon>
        <taxon>Austwickia</taxon>
    </lineage>
</organism>
<keyword evidence="3" id="KW-1185">Reference proteome</keyword>
<evidence type="ECO:0000313" key="3">
    <source>
        <dbReference type="Proteomes" id="UP000008495"/>
    </source>
</evidence>
<proteinExistence type="predicted"/>
<feature type="compositionally biased region" description="Basic and acidic residues" evidence="1">
    <location>
        <begin position="9"/>
        <end position="21"/>
    </location>
</feature>
<evidence type="ECO:0000313" key="2">
    <source>
        <dbReference type="EMBL" id="GAB76708.1"/>
    </source>
</evidence>
<dbReference type="EMBL" id="BAGZ01000002">
    <property type="protein sequence ID" value="GAB76708.1"/>
    <property type="molecule type" value="Genomic_DNA"/>
</dbReference>
<name>K6V3P0_9MICO</name>
<dbReference type="InterPro" id="IPR011004">
    <property type="entry name" value="Trimer_LpxA-like_sf"/>
</dbReference>
<gene>
    <name evidence="2" type="ORF">AUCHE_02_00690</name>
</gene>
<evidence type="ECO:0008006" key="4">
    <source>
        <dbReference type="Google" id="ProtNLM"/>
    </source>
</evidence>
<protein>
    <recommendedName>
        <fullName evidence="4">Serine acetyltransferase</fullName>
    </recommendedName>
</protein>
<dbReference type="eggNOG" id="COG1045">
    <property type="taxonomic scope" value="Bacteria"/>
</dbReference>
<dbReference type="AlphaFoldDB" id="K6V3P0"/>
<dbReference type="SUPFAM" id="SSF51161">
    <property type="entry name" value="Trimeric LpxA-like enzymes"/>
    <property type="match status" value="1"/>
</dbReference>
<accession>K6V3P0</accession>
<dbReference type="PANTHER" id="PTHR42811">
    <property type="entry name" value="SERINE ACETYLTRANSFERASE"/>
    <property type="match status" value="1"/>
</dbReference>
<comment type="caution">
    <text evidence="2">The sequence shown here is derived from an EMBL/GenBank/DDBJ whole genome shotgun (WGS) entry which is preliminary data.</text>
</comment>